<dbReference type="EMBL" id="BFAD01000001">
    <property type="protein sequence ID" value="GBE77979.1"/>
    <property type="molecule type" value="Genomic_DNA"/>
</dbReference>
<dbReference type="RefSeq" id="XP_027608892.1">
    <property type="nucleotide sequence ID" value="XM_027753091.1"/>
</dbReference>
<dbReference type="AlphaFoldDB" id="A0A401G750"/>
<comment type="caution">
    <text evidence="1">The sequence shown here is derived from an EMBL/GenBank/DDBJ whole genome shotgun (WGS) entry which is preliminary data.</text>
</comment>
<gene>
    <name evidence="1" type="ORF">SCP_0108610</name>
</gene>
<proteinExistence type="predicted"/>
<keyword evidence="2" id="KW-1185">Reference proteome</keyword>
<organism evidence="1 2">
    <name type="scientific">Sparassis crispa</name>
    <dbReference type="NCBI Taxonomy" id="139825"/>
    <lineage>
        <taxon>Eukaryota</taxon>
        <taxon>Fungi</taxon>
        <taxon>Dikarya</taxon>
        <taxon>Basidiomycota</taxon>
        <taxon>Agaricomycotina</taxon>
        <taxon>Agaricomycetes</taxon>
        <taxon>Polyporales</taxon>
        <taxon>Sparassidaceae</taxon>
        <taxon>Sparassis</taxon>
    </lineage>
</organism>
<dbReference type="InParanoid" id="A0A401G750"/>
<reference evidence="1 2" key="1">
    <citation type="journal article" date="2018" name="Sci. Rep.">
        <title>Genome sequence of the cauliflower mushroom Sparassis crispa (Hanabiratake) and its association with beneficial usage.</title>
        <authorList>
            <person name="Kiyama R."/>
            <person name="Furutani Y."/>
            <person name="Kawaguchi K."/>
            <person name="Nakanishi T."/>
        </authorList>
    </citation>
    <scope>NUCLEOTIDE SEQUENCE [LARGE SCALE GENOMIC DNA]</scope>
</reference>
<evidence type="ECO:0000313" key="1">
    <source>
        <dbReference type="EMBL" id="GBE77979.1"/>
    </source>
</evidence>
<protein>
    <submittedName>
        <fullName evidence="1">Uncharacterized protein</fullName>
    </submittedName>
</protein>
<sequence length="72" mass="7898">MISLMDPAALTLIICQAYHSSIARFVYLLRLPPLPVSCDGRNARKPGGMSSPAAIAGYLTDWTSPRRYAQVF</sequence>
<dbReference type="Proteomes" id="UP000287166">
    <property type="component" value="Unassembled WGS sequence"/>
</dbReference>
<name>A0A401G750_9APHY</name>
<accession>A0A401G750</accession>
<evidence type="ECO:0000313" key="2">
    <source>
        <dbReference type="Proteomes" id="UP000287166"/>
    </source>
</evidence>
<dbReference type="GeneID" id="38774896"/>